<dbReference type="Proteomes" id="UP001638806">
    <property type="component" value="Unassembled WGS sequence"/>
</dbReference>
<dbReference type="EMBL" id="JBGNUJ010000007">
    <property type="protein sequence ID" value="KAL3957294.1"/>
    <property type="molecule type" value="Genomic_DNA"/>
</dbReference>
<name>A0ACC4DN46_PURLI</name>
<accession>A0ACC4DN46</accession>
<evidence type="ECO:0000313" key="1">
    <source>
        <dbReference type="EMBL" id="KAL3957294.1"/>
    </source>
</evidence>
<gene>
    <name evidence="1" type="ORF">ACCO45_007872</name>
</gene>
<keyword evidence="2" id="KW-1185">Reference proteome</keyword>
<comment type="caution">
    <text evidence="1">The sequence shown here is derived from an EMBL/GenBank/DDBJ whole genome shotgun (WGS) entry which is preliminary data.</text>
</comment>
<proteinExistence type="predicted"/>
<reference evidence="1" key="1">
    <citation type="submission" date="2024-12" db="EMBL/GenBank/DDBJ databases">
        <title>Comparative genomics and development of molecular markers within Purpureocillium lilacinum and among Purpureocillium species.</title>
        <authorList>
            <person name="Yeh Z.-Y."/>
            <person name="Ni N.-T."/>
            <person name="Lo P.-H."/>
            <person name="Mushyakhwo K."/>
            <person name="Lin C.-F."/>
            <person name="Nai Y.-S."/>
        </authorList>
    </citation>
    <scope>NUCLEOTIDE SEQUENCE</scope>
    <source>
        <strain evidence="1">NCHU-NPUST-175</strain>
    </source>
</reference>
<organism evidence="1 2">
    <name type="scientific">Purpureocillium lilacinum</name>
    <name type="common">Paecilomyces lilacinus</name>
    <dbReference type="NCBI Taxonomy" id="33203"/>
    <lineage>
        <taxon>Eukaryota</taxon>
        <taxon>Fungi</taxon>
        <taxon>Dikarya</taxon>
        <taxon>Ascomycota</taxon>
        <taxon>Pezizomycotina</taxon>
        <taxon>Sordariomycetes</taxon>
        <taxon>Hypocreomycetidae</taxon>
        <taxon>Hypocreales</taxon>
        <taxon>Ophiocordycipitaceae</taxon>
        <taxon>Purpureocillium</taxon>
    </lineage>
</organism>
<evidence type="ECO:0000313" key="2">
    <source>
        <dbReference type="Proteomes" id="UP001638806"/>
    </source>
</evidence>
<sequence>MCLTHTVLSSAQCKRRSTSLGAADLAAKFDARETGDRYELHGELPGVSKEHIQIEFTEPQTMVVRGRVERSYMSVTPPAGLLNDAPATNVITEGGDYQTRVSHHATVEDEDEAAKSNSTEVANQAEAAAKEPTDSAKYWLSERSVGEFSRTFGFPGRIDQDAVTASFKDGILSIAVPKVKQQGSHHITIP</sequence>
<protein>
    <submittedName>
        <fullName evidence="1">Uncharacterized protein</fullName>
    </submittedName>
</protein>